<dbReference type="InterPro" id="IPR025110">
    <property type="entry name" value="AMP-bd_C"/>
</dbReference>
<dbReference type="EMBL" id="JAVRRT010000002">
    <property type="protein sequence ID" value="KAK5174630.1"/>
    <property type="molecule type" value="Genomic_DNA"/>
</dbReference>
<protein>
    <submittedName>
        <fullName evidence="3">Uncharacterized protein</fullName>
    </submittedName>
</protein>
<evidence type="ECO:0000313" key="4">
    <source>
        <dbReference type="Proteomes" id="UP001337655"/>
    </source>
</evidence>
<dbReference type="InterPro" id="IPR042099">
    <property type="entry name" value="ANL_N_sf"/>
</dbReference>
<evidence type="ECO:0000259" key="2">
    <source>
        <dbReference type="Pfam" id="PF13193"/>
    </source>
</evidence>
<dbReference type="SUPFAM" id="SSF56801">
    <property type="entry name" value="Acetyl-CoA synthetase-like"/>
    <property type="match status" value="1"/>
</dbReference>
<dbReference type="InterPro" id="IPR000873">
    <property type="entry name" value="AMP-dep_synth/lig_dom"/>
</dbReference>
<feature type="domain" description="AMP-binding enzyme C-terminal" evidence="2">
    <location>
        <begin position="447"/>
        <end position="528"/>
    </location>
</feature>
<sequence length="546" mass="60749">MPFLAQEHFPIPTKDITSWTFDDLASRYDWDDPIYIDGNNPSNSISARQALSLTRKLVAGFRAIGAKRGDCVCINSFNDVQYPILFHGLVAGGLVFSGVNPAYTAYELAHTLKIAKVKYLLTQPDMLENVLKAAKEIGLPKENIIIFNPNGETAPAGFKQWNDLLQHGEQDWEHFDSLERCSNTTVARLFSSGTTGLPKATDLSHYNLIAQHTLVFEADSRDWRVGRVLNLPMFHAATLPTAFTSSLRSGHRGVVFPRFEPESWFRAHEKFGITDLTVVPPMAILAINHPLKDVCSLKSVKVANCGAAPLDKHPQSRLQALLGEGVPFTQVWGMTETSCIATRFPYPESDTTGSVGRPLPNLDMKLVDDSGKDITDYDVQGEICIRGPTVVRGYFENPEANKRDWDEDNYFHTGDIGYCDGKTKNWYIVDRKKELIKVRAFQVAPPELEGVLLSHPDIVDAAVIGVPDPTNAEGSESPRAYIVRRDVKSSQPSTQEVDAYMRERLAKFKMLTGGIVFVEAIPKNASGKILKRLLREQAKKEMASKL</sequence>
<dbReference type="PANTHER" id="PTHR24096:SF265">
    <property type="entry name" value="ENZYME, PUTATIVE (AFU_ORTHOLOGUE AFUA_5G14270)-RELATED"/>
    <property type="match status" value="1"/>
</dbReference>
<keyword evidence="4" id="KW-1185">Reference proteome</keyword>
<dbReference type="AlphaFoldDB" id="A0AAV9PLJ6"/>
<dbReference type="PANTHER" id="PTHR24096">
    <property type="entry name" value="LONG-CHAIN-FATTY-ACID--COA LIGASE"/>
    <property type="match status" value="1"/>
</dbReference>
<organism evidence="3 4">
    <name type="scientific">Saxophila tyrrhenica</name>
    <dbReference type="NCBI Taxonomy" id="1690608"/>
    <lineage>
        <taxon>Eukaryota</taxon>
        <taxon>Fungi</taxon>
        <taxon>Dikarya</taxon>
        <taxon>Ascomycota</taxon>
        <taxon>Pezizomycotina</taxon>
        <taxon>Dothideomycetes</taxon>
        <taxon>Dothideomycetidae</taxon>
        <taxon>Mycosphaerellales</taxon>
        <taxon>Extremaceae</taxon>
        <taxon>Saxophila</taxon>
    </lineage>
</organism>
<dbReference type="Proteomes" id="UP001337655">
    <property type="component" value="Unassembled WGS sequence"/>
</dbReference>
<dbReference type="Gene3D" id="3.40.50.12780">
    <property type="entry name" value="N-terminal domain of ligase-like"/>
    <property type="match status" value="1"/>
</dbReference>
<dbReference type="Pfam" id="PF13193">
    <property type="entry name" value="AMP-binding_C"/>
    <property type="match status" value="1"/>
</dbReference>
<gene>
    <name evidence="3" type="ORF">LTR77_001711</name>
</gene>
<proteinExistence type="predicted"/>
<dbReference type="RefSeq" id="XP_064663299.1">
    <property type="nucleotide sequence ID" value="XM_064798972.1"/>
</dbReference>
<dbReference type="Pfam" id="PF00501">
    <property type="entry name" value="AMP-binding"/>
    <property type="match status" value="1"/>
</dbReference>
<dbReference type="GeneID" id="89923059"/>
<dbReference type="CDD" id="cd05911">
    <property type="entry name" value="Firefly_Luc_like"/>
    <property type="match status" value="1"/>
</dbReference>
<evidence type="ECO:0000259" key="1">
    <source>
        <dbReference type="Pfam" id="PF00501"/>
    </source>
</evidence>
<dbReference type="Gene3D" id="3.30.300.30">
    <property type="match status" value="1"/>
</dbReference>
<dbReference type="GO" id="GO:0016405">
    <property type="term" value="F:CoA-ligase activity"/>
    <property type="evidence" value="ECO:0007669"/>
    <property type="project" value="TreeGrafter"/>
</dbReference>
<dbReference type="GO" id="GO:0019748">
    <property type="term" value="P:secondary metabolic process"/>
    <property type="evidence" value="ECO:0007669"/>
    <property type="project" value="TreeGrafter"/>
</dbReference>
<evidence type="ECO:0000313" key="3">
    <source>
        <dbReference type="EMBL" id="KAK5174630.1"/>
    </source>
</evidence>
<comment type="caution">
    <text evidence="3">The sequence shown here is derived from an EMBL/GenBank/DDBJ whole genome shotgun (WGS) entry which is preliminary data.</text>
</comment>
<reference evidence="3 4" key="1">
    <citation type="submission" date="2023-08" db="EMBL/GenBank/DDBJ databases">
        <title>Black Yeasts Isolated from many extreme environments.</title>
        <authorList>
            <person name="Coleine C."/>
            <person name="Stajich J.E."/>
            <person name="Selbmann L."/>
        </authorList>
    </citation>
    <scope>NUCLEOTIDE SEQUENCE [LARGE SCALE GENOMIC DNA]</scope>
    <source>
        <strain evidence="3 4">CCFEE 5935</strain>
    </source>
</reference>
<name>A0AAV9PLJ6_9PEZI</name>
<accession>A0AAV9PLJ6</accession>
<feature type="domain" description="AMP-dependent synthetase/ligase" evidence="1">
    <location>
        <begin position="25"/>
        <end position="395"/>
    </location>
</feature>
<dbReference type="InterPro" id="IPR045851">
    <property type="entry name" value="AMP-bd_C_sf"/>
</dbReference>